<protein>
    <submittedName>
        <fullName evidence="1">Uncharacterized protein</fullName>
    </submittedName>
</protein>
<evidence type="ECO:0000313" key="1">
    <source>
        <dbReference type="EMBL" id="MDQ0156533.1"/>
    </source>
</evidence>
<evidence type="ECO:0000313" key="2">
    <source>
        <dbReference type="Proteomes" id="UP001231362"/>
    </source>
</evidence>
<dbReference type="RefSeq" id="WP_307151042.1">
    <property type="nucleotide sequence ID" value="NZ_JAUSTU010000013.1"/>
</dbReference>
<proteinExistence type="predicted"/>
<accession>A0ABT9V6F7</accession>
<reference evidence="1 2" key="1">
    <citation type="submission" date="2023-07" db="EMBL/GenBank/DDBJ databases">
        <title>Genomic Encyclopedia of Type Strains, Phase IV (KMG-IV): sequencing the most valuable type-strain genomes for metagenomic binning, comparative biology and taxonomic classification.</title>
        <authorList>
            <person name="Goeker M."/>
        </authorList>
    </citation>
    <scope>NUCLEOTIDE SEQUENCE [LARGE SCALE GENOMIC DNA]</scope>
    <source>
        <strain evidence="1 2">DSM 23948</strain>
    </source>
</reference>
<sequence length="244" mass="28374">MSWFHERAAYAEHMKYREKNPNRYVVKHGTNKHSDHSKVLSNDLILNQSLVDTLFCQIMSLIPSKSMSLPLSIEICFENNWLEHKDNDSSVIGSFLPYKLFQHGKLLREGRMLLSNWGNRGEPASVYEDAFSRFLIIELKKQRSTNNYDGLTQYGFHKFLNARYAKLLPEYKILGVGKELKPRILNILVDNFELKVSGDFIILPEVEIKKDSDKDLLNFIQQLFVVGLAKEFSRGRLSEMQLDK</sequence>
<gene>
    <name evidence="1" type="ORF">J2S07_002854</name>
</gene>
<comment type="caution">
    <text evidence="1">The sequence shown here is derived from an EMBL/GenBank/DDBJ whole genome shotgun (WGS) entry which is preliminary data.</text>
</comment>
<dbReference type="EMBL" id="JAUSTU010000013">
    <property type="protein sequence ID" value="MDQ0156533.1"/>
    <property type="molecule type" value="Genomic_DNA"/>
</dbReference>
<keyword evidence="2" id="KW-1185">Reference proteome</keyword>
<dbReference type="Proteomes" id="UP001231362">
    <property type="component" value="Unassembled WGS sequence"/>
</dbReference>
<name>A0ABT9V6F7_9BACL</name>
<organism evidence="1 2">
    <name type="scientific">Anoxybacillus andreesenii</name>
    <dbReference type="NCBI Taxonomy" id="1325932"/>
    <lineage>
        <taxon>Bacteria</taxon>
        <taxon>Bacillati</taxon>
        <taxon>Bacillota</taxon>
        <taxon>Bacilli</taxon>
        <taxon>Bacillales</taxon>
        <taxon>Anoxybacillaceae</taxon>
        <taxon>Anoxybacillus</taxon>
    </lineage>
</organism>